<dbReference type="PANTHER" id="PTHR48051">
    <property type="match status" value="1"/>
</dbReference>
<dbReference type="GO" id="GO:0005737">
    <property type="term" value="C:cytoplasm"/>
    <property type="evidence" value="ECO:0007669"/>
    <property type="project" value="TreeGrafter"/>
</dbReference>
<dbReference type="Pfam" id="PF00560">
    <property type="entry name" value="LRR_1"/>
    <property type="match status" value="2"/>
</dbReference>
<name>A0A336MUI3_CULSO</name>
<evidence type="ECO:0000256" key="3">
    <source>
        <dbReference type="SAM" id="MobiDB-lite"/>
    </source>
</evidence>
<feature type="compositionally biased region" description="Polar residues" evidence="3">
    <location>
        <begin position="622"/>
        <end position="641"/>
    </location>
</feature>
<sequence>MNISKSLEKILEEAVVCGELRLTGRRLKDFPKMAFRFNLNDTVFADLSKNRFTELPDDICLYPFLEKLLICHNVIRNIPDSVGKLHSLQYLDIRNNQLQSLPKEICFLPLKVFLVSNNRLNSLPEEIGRLETLTELDAAYNQIGILPVRMGDLKNLRSLNLRSNQLVYLPRDLSALRLTNLDISSNRINTLPVELRQMVSLVYLDVSNNPLTSPPASLCAFGLVHIFKYLDMMANKDDKLMETSIGPGNTGSMGRRAATPKHMANPAHAATIPQDGIDKKRLPNSLNLKVDGKSESAAVGMQDIHQQQHGCLKSNLKENYIPRLSNSNENNNSREGSCPGSPDKIRNLGSIQTYKEYKEALRQQRNHEISSVYRSKDSQTSPDGPPTIRNGTHSLPTSPPTTLQLLSTSKSNSPTSQIPSKIPNGINHTTNMNGNHHTHENGNARSDKADSMYIKPSGPTSGIPTVQTSTSKKLSKTVSWNRDLPTNGDKKNFTMRREFDRQKEESELLQQLRAIIKSRLKINLPEDLAGALQDGVVLCHLANYVRPRSVNSIHVPSATTPKLTVTRCRRNVDCFLDACRRIGVDEKLICCAADILEARGVVQIAITVVELLKFHTPGGSSGIKSPTQSLSKSNSLEKSVN</sequence>
<feature type="compositionally biased region" description="Low complexity" evidence="3">
    <location>
        <begin position="394"/>
        <end position="409"/>
    </location>
</feature>
<organism evidence="6">
    <name type="scientific">Culicoides sonorensis</name>
    <name type="common">Biting midge</name>
    <dbReference type="NCBI Taxonomy" id="179676"/>
    <lineage>
        <taxon>Eukaryota</taxon>
        <taxon>Metazoa</taxon>
        <taxon>Ecdysozoa</taxon>
        <taxon>Arthropoda</taxon>
        <taxon>Hexapoda</taxon>
        <taxon>Insecta</taxon>
        <taxon>Pterygota</taxon>
        <taxon>Neoptera</taxon>
        <taxon>Endopterygota</taxon>
        <taxon>Diptera</taxon>
        <taxon>Nematocera</taxon>
        <taxon>Chironomoidea</taxon>
        <taxon>Ceratopogonidae</taxon>
        <taxon>Ceratopogoninae</taxon>
        <taxon>Culicoides</taxon>
        <taxon>Monoculicoides</taxon>
    </lineage>
</organism>
<dbReference type="SMART" id="SM00364">
    <property type="entry name" value="LRR_BAC"/>
    <property type="match status" value="6"/>
</dbReference>
<dbReference type="CDD" id="cd21205">
    <property type="entry name" value="CH_LRCH"/>
    <property type="match status" value="1"/>
</dbReference>
<dbReference type="OMA" id="KEDVCHR"/>
<reference evidence="5" key="1">
    <citation type="submission" date="2018-04" db="EMBL/GenBank/DDBJ databases">
        <authorList>
            <person name="Go L.Y."/>
            <person name="Mitchell J.A."/>
        </authorList>
    </citation>
    <scope>NUCLEOTIDE SEQUENCE</scope>
    <source>
        <tissue evidence="5">Whole organism</tissue>
    </source>
</reference>
<evidence type="ECO:0000259" key="4">
    <source>
        <dbReference type="PROSITE" id="PS50021"/>
    </source>
</evidence>
<gene>
    <name evidence="6" type="primary">CSON005004</name>
</gene>
<dbReference type="InterPro" id="IPR036872">
    <property type="entry name" value="CH_dom_sf"/>
</dbReference>
<dbReference type="EMBL" id="UFQS01002029">
    <property type="protein sequence ID" value="SSX13003.1"/>
    <property type="molecule type" value="Genomic_DNA"/>
</dbReference>
<feature type="region of interest" description="Disordered" evidence="3">
    <location>
        <begin position="618"/>
        <end position="641"/>
    </location>
</feature>
<dbReference type="SMART" id="SM00033">
    <property type="entry name" value="CH"/>
    <property type="match status" value="1"/>
</dbReference>
<feature type="compositionally biased region" description="Polar residues" evidence="3">
    <location>
        <begin position="410"/>
        <end position="419"/>
    </location>
</feature>
<evidence type="ECO:0000256" key="1">
    <source>
        <dbReference type="ARBA" id="ARBA00022614"/>
    </source>
</evidence>
<evidence type="ECO:0000256" key="2">
    <source>
        <dbReference type="ARBA" id="ARBA00022737"/>
    </source>
</evidence>
<feature type="compositionally biased region" description="Basic and acidic residues" evidence="3">
    <location>
        <begin position="437"/>
        <end position="450"/>
    </location>
</feature>
<dbReference type="SUPFAM" id="SSF52058">
    <property type="entry name" value="L domain-like"/>
    <property type="match status" value="1"/>
</dbReference>
<feature type="compositionally biased region" description="Polar residues" evidence="3">
    <location>
        <begin position="458"/>
        <end position="467"/>
    </location>
</feature>
<feature type="compositionally biased region" description="Low complexity" evidence="3">
    <location>
        <begin position="424"/>
        <end position="435"/>
    </location>
</feature>
<dbReference type="Pfam" id="PF13855">
    <property type="entry name" value="LRR_8"/>
    <property type="match status" value="1"/>
</dbReference>
<keyword evidence="2" id="KW-0677">Repeat</keyword>
<dbReference type="InterPro" id="IPR050216">
    <property type="entry name" value="LRR_domain-containing"/>
</dbReference>
<dbReference type="EMBL" id="UFQT01002029">
    <property type="protein sequence ID" value="SSX32443.1"/>
    <property type="molecule type" value="Genomic_DNA"/>
</dbReference>
<proteinExistence type="predicted"/>
<dbReference type="InterPro" id="IPR001611">
    <property type="entry name" value="Leu-rich_rpt"/>
</dbReference>
<dbReference type="Pfam" id="PF00307">
    <property type="entry name" value="CH"/>
    <property type="match status" value="1"/>
</dbReference>
<accession>A0A336MUI3</accession>
<dbReference type="PROSITE" id="PS51450">
    <property type="entry name" value="LRR"/>
    <property type="match status" value="2"/>
</dbReference>
<dbReference type="Gene3D" id="1.10.418.10">
    <property type="entry name" value="Calponin-like domain"/>
    <property type="match status" value="1"/>
</dbReference>
<dbReference type="SMART" id="SM00369">
    <property type="entry name" value="LRR_TYP"/>
    <property type="match status" value="4"/>
</dbReference>
<protein>
    <submittedName>
        <fullName evidence="6">CSON005004 protein</fullName>
    </submittedName>
</protein>
<dbReference type="PROSITE" id="PS50021">
    <property type="entry name" value="CH"/>
    <property type="match status" value="1"/>
</dbReference>
<dbReference type="PANTHER" id="PTHR48051:SF21">
    <property type="entry name" value="CALPONIN-HOMOLOGY (CH) DOMAIN-CONTAINING PROTEIN"/>
    <property type="match status" value="1"/>
</dbReference>
<dbReference type="AlphaFoldDB" id="A0A336MUI3"/>
<evidence type="ECO:0000313" key="5">
    <source>
        <dbReference type="EMBL" id="SSX13003.1"/>
    </source>
</evidence>
<feature type="domain" description="Calponin-homology (CH)" evidence="4">
    <location>
        <begin position="502"/>
        <end position="616"/>
    </location>
</feature>
<dbReference type="VEuPathDB" id="VectorBase:CSON005004"/>
<reference evidence="6" key="2">
    <citation type="submission" date="2018-07" db="EMBL/GenBank/DDBJ databases">
        <authorList>
            <person name="Quirk P.G."/>
            <person name="Krulwich T.A."/>
        </authorList>
    </citation>
    <scope>NUCLEOTIDE SEQUENCE</scope>
</reference>
<dbReference type="Gene3D" id="3.80.10.10">
    <property type="entry name" value="Ribonuclease Inhibitor"/>
    <property type="match status" value="2"/>
</dbReference>
<keyword evidence="1" id="KW-0433">Leucine-rich repeat</keyword>
<dbReference type="InterPro" id="IPR001715">
    <property type="entry name" value="CH_dom"/>
</dbReference>
<feature type="region of interest" description="Disordered" evidence="3">
    <location>
        <begin position="322"/>
        <end position="347"/>
    </location>
</feature>
<dbReference type="SUPFAM" id="SSF47576">
    <property type="entry name" value="Calponin-homology domain, CH-domain"/>
    <property type="match status" value="1"/>
</dbReference>
<feature type="region of interest" description="Disordered" evidence="3">
    <location>
        <begin position="359"/>
        <end position="491"/>
    </location>
</feature>
<evidence type="ECO:0000313" key="6">
    <source>
        <dbReference type="EMBL" id="SSX32443.1"/>
    </source>
</evidence>
<dbReference type="InterPro" id="IPR003591">
    <property type="entry name" value="Leu-rich_rpt_typical-subtyp"/>
</dbReference>
<feature type="compositionally biased region" description="Basic and acidic residues" evidence="3">
    <location>
        <begin position="359"/>
        <end position="368"/>
    </location>
</feature>
<dbReference type="InterPro" id="IPR032675">
    <property type="entry name" value="LRR_dom_sf"/>
</dbReference>